<dbReference type="PANTHER" id="PTHR19211">
    <property type="entry name" value="ATP-BINDING TRANSPORT PROTEIN-RELATED"/>
    <property type="match status" value="1"/>
</dbReference>
<evidence type="ECO:0000256" key="3">
    <source>
        <dbReference type="ARBA" id="ARBA00022840"/>
    </source>
</evidence>
<evidence type="ECO:0000313" key="7">
    <source>
        <dbReference type="Proteomes" id="UP000190831"/>
    </source>
</evidence>
<feature type="domain" description="ABC transporter" evidence="5">
    <location>
        <begin position="366"/>
        <end position="562"/>
    </location>
</feature>
<accession>A0A1G4MAV9</accession>
<dbReference type="OMA" id="GQQARFQ"/>
<proteinExistence type="predicted"/>
<dbReference type="FunFam" id="3.40.50.300:FF:000011">
    <property type="entry name" value="Putative ABC transporter ATP-binding component"/>
    <property type="match status" value="1"/>
</dbReference>
<dbReference type="PANTHER" id="PTHR19211:SF14">
    <property type="entry name" value="ATP-BINDING CASSETTE SUB-FAMILY F MEMBER 1"/>
    <property type="match status" value="1"/>
</dbReference>
<dbReference type="STRING" id="4955.A0A1G4MAV9"/>
<keyword evidence="7" id="KW-1185">Reference proteome</keyword>
<dbReference type="SMART" id="SM00382">
    <property type="entry name" value="AAA"/>
    <property type="match status" value="2"/>
</dbReference>
<keyword evidence="4" id="KW-0175">Coiled coil</keyword>
<protein>
    <submittedName>
        <fullName evidence="6">LAFE_0C13938g1_1</fullName>
    </submittedName>
</protein>
<dbReference type="AlphaFoldDB" id="A0A1G4MAV9"/>
<dbReference type="GO" id="GO:0016887">
    <property type="term" value="F:ATP hydrolysis activity"/>
    <property type="evidence" value="ECO:0007669"/>
    <property type="project" value="InterPro"/>
</dbReference>
<evidence type="ECO:0000313" key="6">
    <source>
        <dbReference type="EMBL" id="SCW00875.1"/>
    </source>
</evidence>
<keyword evidence="2" id="KW-0547">Nucleotide-binding</keyword>
<dbReference type="Pfam" id="PF00005">
    <property type="entry name" value="ABC_tran"/>
    <property type="match status" value="2"/>
</dbReference>
<keyword evidence="3" id="KW-0067">ATP-binding</keyword>
<evidence type="ECO:0000256" key="2">
    <source>
        <dbReference type="ARBA" id="ARBA00022741"/>
    </source>
</evidence>
<name>A0A1G4MAV9_LACFM</name>
<reference evidence="6 7" key="1">
    <citation type="submission" date="2016-03" db="EMBL/GenBank/DDBJ databases">
        <authorList>
            <person name="Devillers H."/>
        </authorList>
    </citation>
    <scope>NUCLEOTIDE SEQUENCE [LARGE SCALE GENOMIC DNA]</scope>
    <source>
        <strain evidence="6">CBS 6772</strain>
    </source>
</reference>
<evidence type="ECO:0000259" key="5">
    <source>
        <dbReference type="PROSITE" id="PS50893"/>
    </source>
</evidence>
<dbReference type="SUPFAM" id="SSF52540">
    <property type="entry name" value="P-loop containing nucleoside triphosphate hydrolases"/>
    <property type="match status" value="2"/>
</dbReference>
<dbReference type="PROSITE" id="PS50893">
    <property type="entry name" value="ABC_TRANSPORTER_2"/>
    <property type="match status" value="2"/>
</dbReference>
<dbReference type="OrthoDB" id="6500128at2759"/>
<dbReference type="GO" id="GO:0005524">
    <property type="term" value="F:ATP binding"/>
    <property type="evidence" value="ECO:0007669"/>
    <property type="project" value="UniProtKB-KW"/>
</dbReference>
<gene>
    <name evidence="6" type="ORF">LAFE_0C13938G</name>
</gene>
<dbReference type="InterPro" id="IPR050611">
    <property type="entry name" value="ABCF"/>
</dbReference>
<feature type="domain" description="ABC transporter" evidence="5">
    <location>
        <begin position="36"/>
        <end position="275"/>
    </location>
</feature>
<feature type="coiled-coil region" evidence="4">
    <location>
        <begin position="263"/>
        <end position="290"/>
    </location>
</feature>
<evidence type="ECO:0000256" key="1">
    <source>
        <dbReference type="ARBA" id="ARBA00022737"/>
    </source>
</evidence>
<organism evidence="6 7">
    <name type="scientific">Lachancea fermentati</name>
    <name type="common">Zygosaccharomyces fermentati</name>
    <dbReference type="NCBI Taxonomy" id="4955"/>
    <lineage>
        <taxon>Eukaryota</taxon>
        <taxon>Fungi</taxon>
        <taxon>Dikarya</taxon>
        <taxon>Ascomycota</taxon>
        <taxon>Saccharomycotina</taxon>
        <taxon>Saccharomycetes</taxon>
        <taxon>Saccharomycetales</taxon>
        <taxon>Saccharomycetaceae</taxon>
        <taxon>Lachancea</taxon>
    </lineage>
</organism>
<keyword evidence="1" id="KW-0677">Repeat</keyword>
<dbReference type="InterPro" id="IPR003593">
    <property type="entry name" value="AAA+_ATPase"/>
</dbReference>
<dbReference type="Gene3D" id="3.40.50.300">
    <property type="entry name" value="P-loop containing nucleotide triphosphate hydrolases"/>
    <property type="match status" value="2"/>
</dbReference>
<evidence type="ECO:0000256" key="4">
    <source>
        <dbReference type="SAM" id="Coils"/>
    </source>
</evidence>
<dbReference type="Proteomes" id="UP000190831">
    <property type="component" value="Chromosome C"/>
</dbReference>
<dbReference type="InterPro" id="IPR027417">
    <property type="entry name" value="P-loop_NTPase"/>
</dbReference>
<dbReference type="CDD" id="cd03221">
    <property type="entry name" value="ABCF_EF-3"/>
    <property type="match status" value="2"/>
</dbReference>
<dbReference type="InterPro" id="IPR003439">
    <property type="entry name" value="ABC_transporter-like_ATP-bd"/>
</dbReference>
<dbReference type="EMBL" id="LT598485">
    <property type="protein sequence ID" value="SCW00875.1"/>
    <property type="molecule type" value="Genomic_DNA"/>
</dbReference>
<sequence length="562" mass="63382">MLTERNKSTNRKEQEKQTYKNGICYRELVTGKPPEIVVHNLDLSFGKKTLFTDLDFAVSYGDKVTIVGENGSGKTTFLKLLSDAEDYPYSGSIEIEGRIGFLPQHFEEVDGDLLAIEVLLASLHDDEINEFLKLPSEPLSSNWLQELNFLGGHEIFKQCSLIGLGDEILKLPFKLLSGGEKTKTLLCALSILDPEFILLDEPTNHLDSNGIKWLESFLHKYSGGVVIVTHDRSLINAVSNFISELSPHTKKFTHFRGGYKHYLEEENKRRHALIEERRFQDKELKKLKSKALKAQSKVKARIMRSGSDRDKISYNNREQRAQKSTTGLVNQLTDKVENLNDNLVDVIPERSRICLDFDELPAFSSLLGIAVNEVSKSYGKQVFGNVSFSLAKGERLIIQGPNGCGKTTLNRIIMGLTKPDHGSVSISGNAVVGYLDQEQENLPMEKSPIELLEKEIKINASKQAAIRNLRDFGIYKWHDLKSPLENLSVGCRRKTQLCQIIMRKCSVLILDEPTNHIDFPSLEAIEDALLTFPGIIIATTHDRYFTEKVATRVIDLSKYRKG</sequence>